<dbReference type="InParanoid" id="L0HEP0"/>
<reference evidence="2 3" key="2">
    <citation type="journal article" date="2014" name="Genome Announc.">
        <title>Complete Genome Sequence of Methanoregula formicica SMSPT, a Mesophilic Hydrogenotrophic Methanogen Isolated from a Methanogenic Upflow Anaerobic Sludge Blanket Reactor.</title>
        <authorList>
            <person name="Yamamoto K."/>
            <person name="Tamaki H."/>
            <person name="Cadillo-Quiroz H."/>
            <person name="Imachi H."/>
            <person name="Kyrpides N."/>
            <person name="Woyke T."/>
            <person name="Goodwin L."/>
            <person name="Zinder S.H."/>
            <person name="Kamagata Y."/>
            <person name="Liu W.T."/>
        </authorList>
    </citation>
    <scope>NUCLEOTIDE SEQUENCE [LARGE SCALE GENOMIC DNA]</scope>
    <source>
        <strain evidence="3">DSM 22288 / NBRC 105244 / SMSP</strain>
    </source>
</reference>
<dbReference type="AlphaFoldDB" id="L0HEP0"/>
<keyword evidence="1" id="KW-1133">Transmembrane helix</keyword>
<evidence type="ECO:0000313" key="3">
    <source>
        <dbReference type="Proteomes" id="UP000010824"/>
    </source>
</evidence>
<gene>
    <name evidence="2" type="ordered locus">Metfor_1461</name>
</gene>
<organism evidence="2 3">
    <name type="scientific">Methanoregula formicica (strain DSM 22288 / NBRC 105244 / SMSP)</name>
    <dbReference type="NCBI Taxonomy" id="593750"/>
    <lineage>
        <taxon>Archaea</taxon>
        <taxon>Methanobacteriati</taxon>
        <taxon>Methanobacteriota</taxon>
        <taxon>Stenosarchaea group</taxon>
        <taxon>Methanomicrobia</taxon>
        <taxon>Methanomicrobiales</taxon>
        <taxon>Methanoregulaceae</taxon>
        <taxon>Methanoregula</taxon>
    </lineage>
</organism>
<evidence type="ECO:0000313" key="2">
    <source>
        <dbReference type="EMBL" id="AGB02495.1"/>
    </source>
</evidence>
<name>L0HEP0_METFS</name>
<keyword evidence="1" id="KW-0472">Membrane</keyword>
<feature type="transmembrane region" description="Helical" evidence="1">
    <location>
        <begin position="42"/>
        <end position="65"/>
    </location>
</feature>
<dbReference type="RefSeq" id="WP_015285458.1">
    <property type="nucleotide sequence ID" value="NC_019943.1"/>
</dbReference>
<dbReference type="EMBL" id="CP003167">
    <property type="protein sequence ID" value="AGB02495.1"/>
    <property type="molecule type" value="Genomic_DNA"/>
</dbReference>
<dbReference type="Proteomes" id="UP000010824">
    <property type="component" value="Chromosome"/>
</dbReference>
<sequence precursor="true">MRYLEEGAHIAEPVMKPVVTILIGGVLIASGTVFASTLAPGIAIVLGVGGVATVLVGIAMLFGLAHQKTRP</sequence>
<proteinExistence type="predicted"/>
<protein>
    <submittedName>
        <fullName evidence="2">Uncharacterized protein</fullName>
    </submittedName>
</protein>
<evidence type="ECO:0000256" key="1">
    <source>
        <dbReference type="SAM" id="Phobius"/>
    </source>
</evidence>
<accession>L0HEP0</accession>
<dbReference type="STRING" id="593750.Metfor_1461"/>
<dbReference type="HOGENOM" id="CLU_2730362_0_0_2"/>
<keyword evidence="1" id="KW-0812">Transmembrane</keyword>
<dbReference type="KEGG" id="mfo:Metfor_1461"/>
<keyword evidence="3" id="KW-1185">Reference proteome</keyword>
<feature type="transmembrane region" description="Helical" evidence="1">
    <location>
        <begin position="18"/>
        <end position="36"/>
    </location>
</feature>
<reference evidence="3" key="1">
    <citation type="submission" date="2011-12" db="EMBL/GenBank/DDBJ databases">
        <title>Complete sequence of Methanoregula formicicum SMSP.</title>
        <authorList>
            <person name="Lucas S."/>
            <person name="Han J."/>
            <person name="Lapidus A."/>
            <person name="Cheng J.-F."/>
            <person name="Goodwin L."/>
            <person name="Pitluck S."/>
            <person name="Peters L."/>
            <person name="Ovchinnikova G."/>
            <person name="Teshima H."/>
            <person name="Detter J.C."/>
            <person name="Han C."/>
            <person name="Tapia R."/>
            <person name="Land M."/>
            <person name="Hauser L."/>
            <person name="Kyrpides N."/>
            <person name="Ivanova N."/>
            <person name="Pagani I."/>
            <person name="Imachi H."/>
            <person name="Tamaki H."/>
            <person name="Sekiguchi Y."/>
            <person name="Kamagata Y."/>
            <person name="Cadillo-Quiroz H."/>
            <person name="Zinder S."/>
            <person name="Liu W.-T."/>
            <person name="Woyke T."/>
        </authorList>
    </citation>
    <scope>NUCLEOTIDE SEQUENCE [LARGE SCALE GENOMIC DNA]</scope>
    <source>
        <strain evidence="3">DSM 22288 / NBRC 105244 / SMSP</strain>
    </source>
</reference>
<dbReference type="GeneID" id="14307850"/>